<dbReference type="EMBL" id="NRRL01000193">
    <property type="protein sequence ID" value="MBK1671454.1"/>
    <property type="molecule type" value="Genomic_DNA"/>
</dbReference>
<feature type="transmembrane region" description="Helical" evidence="1">
    <location>
        <begin position="63"/>
        <end position="85"/>
    </location>
</feature>
<sequence length="90" mass="9931">MRKWFARMLPKDRPEYAGVRFLLHHVTGGVIGAVAFFALILAYDLAQLRELILNTRDGWVAGGLLLFGLIVTFGSVAMAVAVMLLGKDRN</sequence>
<reference evidence="2 3" key="1">
    <citation type="journal article" date="2020" name="Microorganisms">
        <title>Osmotic Adaptation and Compatible Solute Biosynthesis of Phototrophic Bacteria as Revealed from Genome Analyses.</title>
        <authorList>
            <person name="Imhoff J.F."/>
            <person name="Rahn T."/>
            <person name="Kunzel S."/>
            <person name="Keller A."/>
            <person name="Neulinger S.C."/>
        </authorList>
    </citation>
    <scope>NUCLEOTIDE SEQUENCE [LARGE SCALE GENOMIC DNA]</scope>
    <source>
        <strain evidence="2 3">DSM 9895</strain>
    </source>
</reference>
<dbReference type="RefSeq" id="WP_200344345.1">
    <property type="nucleotide sequence ID" value="NZ_NRRL01000193.1"/>
</dbReference>
<keyword evidence="1" id="KW-0472">Membrane</keyword>
<organism evidence="2 3">
    <name type="scientific">Rhodovibrio sodomensis</name>
    <dbReference type="NCBI Taxonomy" id="1088"/>
    <lineage>
        <taxon>Bacteria</taxon>
        <taxon>Pseudomonadati</taxon>
        <taxon>Pseudomonadota</taxon>
        <taxon>Alphaproteobacteria</taxon>
        <taxon>Rhodospirillales</taxon>
        <taxon>Rhodovibrionaceae</taxon>
        <taxon>Rhodovibrio</taxon>
    </lineage>
</organism>
<dbReference type="Proteomes" id="UP001296873">
    <property type="component" value="Unassembled WGS sequence"/>
</dbReference>
<gene>
    <name evidence="2" type="ORF">CKO28_25990</name>
</gene>
<keyword evidence="3" id="KW-1185">Reference proteome</keyword>
<keyword evidence="1" id="KW-0812">Transmembrane</keyword>
<feature type="transmembrane region" description="Helical" evidence="1">
    <location>
        <begin position="21"/>
        <end position="43"/>
    </location>
</feature>
<protein>
    <submittedName>
        <fullName evidence="2">Uncharacterized protein</fullName>
    </submittedName>
</protein>
<evidence type="ECO:0000313" key="2">
    <source>
        <dbReference type="EMBL" id="MBK1671454.1"/>
    </source>
</evidence>
<keyword evidence="1" id="KW-1133">Transmembrane helix</keyword>
<accession>A0ABS1DLU9</accession>
<name>A0ABS1DLU9_9PROT</name>
<evidence type="ECO:0000256" key="1">
    <source>
        <dbReference type="SAM" id="Phobius"/>
    </source>
</evidence>
<evidence type="ECO:0000313" key="3">
    <source>
        <dbReference type="Proteomes" id="UP001296873"/>
    </source>
</evidence>
<comment type="caution">
    <text evidence="2">The sequence shown here is derived from an EMBL/GenBank/DDBJ whole genome shotgun (WGS) entry which is preliminary data.</text>
</comment>
<proteinExistence type="predicted"/>